<gene>
    <name evidence="2" type="ORF">ACFPET_09995</name>
</gene>
<feature type="domain" description="VOC" evidence="1">
    <location>
        <begin position="4"/>
        <end position="122"/>
    </location>
</feature>
<reference evidence="3" key="1">
    <citation type="journal article" date="2019" name="Int. J. Syst. Evol. Microbiol.">
        <title>The Global Catalogue of Microorganisms (GCM) 10K type strain sequencing project: providing services to taxonomists for standard genome sequencing and annotation.</title>
        <authorList>
            <consortium name="The Broad Institute Genomics Platform"/>
            <consortium name="The Broad Institute Genome Sequencing Center for Infectious Disease"/>
            <person name="Wu L."/>
            <person name="Ma J."/>
        </authorList>
    </citation>
    <scope>NUCLEOTIDE SEQUENCE [LARGE SCALE GENOMIC DNA]</scope>
    <source>
        <strain evidence="3">IBRC-M 10908</strain>
    </source>
</reference>
<dbReference type="Pfam" id="PF18029">
    <property type="entry name" value="Glyoxalase_6"/>
    <property type="match status" value="1"/>
</dbReference>
<dbReference type="InterPro" id="IPR029068">
    <property type="entry name" value="Glyas_Bleomycin-R_OHBP_Dase"/>
</dbReference>
<name>A0ABV8TY69_9ACTN</name>
<comment type="caution">
    <text evidence="2">The sequence shown here is derived from an EMBL/GenBank/DDBJ whole genome shotgun (WGS) entry which is preliminary data.</text>
</comment>
<dbReference type="PANTHER" id="PTHR35908:SF1">
    <property type="entry name" value="CONSERVED PROTEIN"/>
    <property type="match status" value="1"/>
</dbReference>
<evidence type="ECO:0000259" key="1">
    <source>
        <dbReference type="PROSITE" id="PS51819"/>
    </source>
</evidence>
<dbReference type="PANTHER" id="PTHR35908">
    <property type="entry name" value="HYPOTHETICAL FUSION PROTEIN"/>
    <property type="match status" value="1"/>
</dbReference>
<evidence type="ECO:0000313" key="2">
    <source>
        <dbReference type="EMBL" id="MFC4335530.1"/>
    </source>
</evidence>
<dbReference type="InterPro" id="IPR041581">
    <property type="entry name" value="Glyoxalase_6"/>
</dbReference>
<protein>
    <submittedName>
        <fullName evidence="2">VOC family protein</fullName>
    </submittedName>
</protein>
<dbReference type="SUPFAM" id="SSF54593">
    <property type="entry name" value="Glyoxalase/Bleomycin resistance protein/Dihydroxybiphenyl dioxygenase"/>
    <property type="match status" value="1"/>
</dbReference>
<keyword evidence="3" id="KW-1185">Reference proteome</keyword>
<dbReference type="Proteomes" id="UP001595823">
    <property type="component" value="Unassembled WGS sequence"/>
</dbReference>
<proteinExistence type="predicted"/>
<dbReference type="EMBL" id="JBHSDK010000013">
    <property type="protein sequence ID" value="MFC4335530.1"/>
    <property type="molecule type" value="Genomic_DNA"/>
</dbReference>
<dbReference type="RefSeq" id="WP_380620467.1">
    <property type="nucleotide sequence ID" value="NZ_JBHSDK010000013.1"/>
</dbReference>
<dbReference type="PROSITE" id="PS51819">
    <property type="entry name" value="VOC"/>
    <property type="match status" value="1"/>
</dbReference>
<sequence>MSVTTCMTVLNCPDPRALASFYEQVLSWRRIDDDESWTSLGPSPEDERLGFQRAPDFIPPSWPENPGTLQTHTDLYVDDIAAEHERVTSLGANLIDGSHENFRVYSDPAGHLFCLCIPPSER</sequence>
<organism evidence="2 3">
    <name type="scientific">Salininema proteolyticum</name>
    <dbReference type="NCBI Taxonomy" id="1607685"/>
    <lineage>
        <taxon>Bacteria</taxon>
        <taxon>Bacillati</taxon>
        <taxon>Actinomycetota</taxon>
        <taxon>Actinomycetes</taxon>
        <taxon>Glycomycetales</taxon>
        <taxon>Glycomycetaceae</taxon>
        <taxon>Salininema</taxon>
    </lineage>
</organism>
<dbReference type="Gene3D" id="3.10.180.10">
    <property type="entry name" value="2,3-Dihydroxybiphenyl 1,2-Dioxygenase, domain 1"/>
    <property type="match status" value="1"/>
</dbReference>
<accession>A0ABV8TY69</accession>
<evidence type="ECO:0000313" key="3">
    <source>
        <dbReference type="Proteomes" id="UP001595823"/>
    </source>
</evidence>
<dbReference type="InterPro" id="IPR037523">
    <property type="entry name" value="VOC_core"/>
</dbReference>